<organism evidence="2 3">
    <name type="scientific">Bacillus shihchuchen</name>
    <dbReference type="NCBI Taxonomy" id="3036942"/>
    <lineage>
        <taxon>Bacteria</taxon>
        <taxon>Bacillati</taxon>
        <taxon>Bacillota</taxon>
        <taxon>Bacilli</taxon>
        <taxon>Bacillales</taxon>
        <taxon>Bacillaceae</taxon>
        <taxon>Bacillus</taxon>
        <taxon>Bacillus cereus group</taxon>
    </lineage>
</organism>
<feature type="domain" description="DinB-like" evidence="1">
    <location>
        <begin position="24"/>
        <end position="159"/>
    </location>
</feature>
<keyword evidence="3" id="KW-1185">Reference proteome</keyword>
<dbReference type="SUPFAM" id="SSF109854">
    <property type="entry name" value="DinB/YfiT-like putative metalloenzymes"/>
    <property type="match status" value="1"/>
</dbReference>
<comment type="caution">
    <text evidence="2">The sequence shown here is derived from an EMBL/GenBank/DDBJ whole genome shotgun (WGS) entry which is preliminary data.</text>
</comment>
<accession>A0ABT7KUZ2</accession>
<gene>
    <name evidence="2" type="ORF">P6F46_12685</name>
</gene>
<evidence type="ECO:0000259" key="1">
    <source>
        <dbReference type="Pfam" id="PF12867"/>
    </source>
</evidence>
<sequence>MGNWMMGENKIINGFNEYSIWINTLKGMKQELWVTPISEGKWTIGEIISHIMNWDDYLLRETLSSVRDGKGMEFPDFDTYNKLASSYAKSGISKMKLLEEAKAKRELLVKELRLLSAGNLKKPLTANGVSHCPHTGTPYSLIYIIKEFVDHDNHHKRQVIHFLNENQVVN</sequence>
<name>A0ABT7KUZ2_9BACI</name>
<dbReference type="Pfam" id="PF12867">
    <property type="entry name" value="DinB_2"/>
    <property type="match status" value="1"/>
</dbReference>
<proteinExistence type="predicted"/>
<dbReference type="Proteomes" id="UP001229716">
    <property type="component" value="Unassembled WGS sequence"/>
</dbReference>
<dbReference type="InterPro" id="IPR024775">
    <property type="entry name" value="DinB-like"/>
</dbReference>
<protein>
    <submittedName>
        <fullName evidence="2">DinB family protein</fullName>
    </submittedName>
</protein>
<reference evidence="2 3" key="1">
    <citation type="journal article" date="2023" name="Int. J. Mol. Sci.">
        <title>Pathogenicity and Genomic Characterization of a Novel Genospecies, Bacillus shihchuchen, of the Bacillus cereus Group Isolated from Chinese Softshell Turtle (Pelodiscus sinensis).</title>
        <authorList>
            <person name="Cheng L.W."/>
            <person name="Byadgi O.V."/>
            <person name="Tsai C.E."/>
            <person name="Wang P.C."/>
            <person name="Chen S.C."/>
        </authorList>
    </citation>
    <scope>NUCLEOTIDE SEQUENCE [LARGE SCALE GENOMIC DNA]</scope>
    <source>
        <strain evidence="2 3">QF108-045</strain>
    </source>
</reference>
<dbReference type="InterPro" id="IPR034660">
    <property type="entry name" value="DinB/YfiT-like"/>
</dbReference>
<evidence type="ECO:0000313" key="2">
    <source>
        <dbReference type="EMBL" id="MDL2417967.1"/>
    </source>
</evidence>
<evidence type="ECO:0000313" key="3">
    <source>
        <dbReference type="Proteomes" id="UP001229716"/>
    </source>
</evidence>
<dbReference type="Gene3D" id="1.20.120.450">
    <property type="entry name" value="dinb family like domain"/>
    <property type="match status" value="1"/>
</dbReference>
<dbReference type="EMBL" id="JASWHZ010000001">
    <property type="protein sequence ID" value="MDL2417967.1"/>
    <property type="molecule type" value="Genomic_DNA"/>
</dbReference>